<dbReference type="Gene3D" id="2.30.30.490">
    <property type="match status" value="1"/>
</dbReference>
<reference evidence="2" key="1">
    <citation type="submission" date="2023-01" db="EMBL/GenBank/DDBJ databases">
        <title>Genome assembly of the deep-sea coral Lophelia pertusa.</title>
        <authorList>
            <person name="Herrera S."/>
            <person name="Cordes E."/>
        </authorList>
    </citation>
    <scope>NUCLEOTIDE SEQUENCE</scope>
    <source>
        <strain evidence="2">USNM1676648</strain>
        <tissue evidence="2">Polyp</tissue>
    </source>
</reference>
<comment type="caution">
    <text evidence="2">The sequence shown here is derived from an EMBL/GenBank/DDBJ whole genome shotgun (WGS) entry which is preliminary data.</text>
</comment>
<dbReference type="GO" id="GO:0003682">
    <property type="term" value="F:chromatin binding"/>
    <property type="evidence" value="ECO:0007669"/>
    <property type="project" value="InterPro"/>
</dbReference>
<dbReference type="PANTHER" id="PTHR12505">
    <property type="entry name" value="PHD FINGER TRANSCRIPTION FACTOR"/>
    <property type="match status" value="1"/>
</dbReference>
<dbReference type="InterPro" id="IPR043151">
    <property type="entry name" value="BAH_sf"/>
</dbReference>
<feature type="domain" description="BAH" evidence="1">
    <location>
        <begin position="1"/>
        <end position="91"/>
    </location>
</feature>
<accession>A0A9W9Z0A9</accession>
<dbReference type="PROSITE" id="PS51038">
    <property type="entry name" value="BAH"/>
    <property type="match status" value="1"/>
</dbReference>
<gene>
    <name evidence="2" type="ORF">OS493_017942</name>
</gene>
<sequence length="91" mass="10574">MVVRVKWFYHPEETKPGRRPSDGKQSLYRSTHVDENDVQTISHKCEVLTPEEFKRRSQTLDTPGTRTSLSDRVFCCIGSYDPNNETLQTEL</sequence>
<evidence type="ECO:0000313" key="3">
    <source>
        <dbReference type="Proteomes" id="UP001163046"/>
    </source>
</evidence>
<dbReference type="PANTHER" id="PTHR12505:SF24">
    <property type="entry name" value="PROTEIN WINGED EYE"/>
    <property type="match status" value="1"/>
</dbReference>
<dbReference type="Proteomes" id="UP001163046">
    <property type="component" value="Unassembled WGS sequence"/>
</dbReference>
<dbReference type="Pfam" id="PF01426">
    <property type="entry name" value="BAH"/>
    <property type="match status" value="1"/>
</dbReference>
<protein>
    <recommendedName>
        <fullName evidence="1">BAH domain-containing protein</fullName>
    </recommendedName>
</protein>
<dbReference type="InterPro" id="IPR052429">
    <property type="entry name" value="BAH_domain_protein"/>
</dbReference>
<organism evidence="2 3">
    <name type="scientific">Desmophyllum pertusum</name>
    <dbReference type="NCBI Taxonomy" id="174260"/>
    <lineage>
        <taxon>Eukaryota</taxon>
        <taxon>Metazoa</taxon>
        <taxon>Cnidaria</taxon>
        <taxon>Anthozoa</taxon>
        <taxon>Hexacorallia</taxon>
        <taxon>Scleractinia</taxon>
        <taxon>Caryophylliina</taxon>
        <taxon>Caryophylliidae</taxon>
        <taxon>Desmophyllum</taxon>
    </lineage>
</organism>
<dbReference type="AlphaFoldDB" id="A0A9W9Z0A9"/>
<proteinExistence type="predicted"/>
<evidence type="ECO:0000259" key="1">
    <source>
        <dbReference type="PROSITE" id="PS51038"/>
    </source>
</evidence>
<dbReference type="InterPro" id="IPR001025">
    <property type="entry name" value="BAH_dom"/>
</dbReference>
<name>A0A9W9Z0A9_9CNID</name>
<dbReference type="EMBL" id="MU826835">
    <property type="protein sequence ID" value="KAJ7372670.1"/>
    <property type="molecule type" value="Genomic_DNA"/>
</dbReference>
<evidence type="ECO:0000313" key="2">
    <source>
        <dbReference type="EMBL" id="KAJ7372670.1"/>
    </source>
</evidence>
<dbReference type="OrthoDB" id="5975244at2759"/>
<keyword evidence="3" id="KW-1185">Reference proteome</keyword>